<dbReference type="InterPro" id="IPR004044">
    <property type="entry name" value="KH_dom_type_2"/>
</dbReference>
<feature type="domain" description="KH type-2" evidence="10">
    <location>
        <begin position="38"/>
        <end position="107"/>
    </location>
</feature>
<evidence type="ECO:0000256" key="3">
    <source>
        <dbReference type="ARBA" id="ARBA00022884"/>
    </source>
</evidence>
<evidence type="ECO:0000256" key="2">
    <source>
        <dbReference type="ARBA" id="ARBA00022730"/>
    </source>
</evidence>
<dbReference type="GO" id="GO:0019843">
    <property type="term" value="F:rRNA binding"/>
    <property type="evidence" value="ECO:0007669"/>
    <property type="project" value="UniProtKB-UniRule"/>
</dbReference>
<keyword evidence="3 8" id="KW-0694">RNA-binding</keyword>
<dbReference type="PANTHER" id="PTHR11760:SF19">
    <property type="entry name" value="SMALL RIBOSOMAL SUBUNIT PROTEIN US3C"/>
    <property type="match status" value="1"/>
</dbReference>
<sequence>MGQKVHPRGFRLGVTSEWQARWFNEKNYGPWLKEDEEIRKLVKSMYSQAGISEVFIERPDNETVTVIVKTARPGVIIGKKGAEIGKLREELEKRLNRRVLVNVEEVKTPELDAQLVAESIATRIEKRASYKRAMKRAISDAIRKGAVGIKTMVSGRLAGAEIARREWYLRGRLPLQKVRAVIDYGTAKAETKYGTIGVKVWIYKGDAQI</sequence>
<dbReference type="KEGG" id="phy:AJ81_00975"/>
<dbReference type="InterPro" id="IPR009019">
    <property type="entry name" value="KH_sf_prok-type"/>
</dbReference>
<accession>A0A0X1KP21</accession>
<evidence type="ECO:0000256" key="5">
    <source>
        <dbReference type="ARBA" id="ARBA00023274"/>
    </source>
</evidence>
<keyword evidence="4 8" id="KW-0689">Ribosomal protein</keyword>
<protein>
    <recommendedName>
        <fullName evidence="7 8">Small ribosomal subunit protein uS3</fullName>
    </recommendedName>
</protein>
<dbReference type="Pfam" id="PF07650">
    <property type="entry name" value="KH_2"/>
    <property type="match status" value="1"/>
</dbReference>
<dbReference type="Proteomes" id="UP000077469">
    <property type="component" value="Chromosome"/>
</dbReference>
<dbReference type="Gene3D" id="3.30.1140.32">
    <property type="entry name" value="Ribosomal protein S3, C-terminal domain"/>
    <property type="match status" value="1"/>
</dbReference>
<dbReference type="CDD" id="cd02412">
    <property type="entry name" value="KH-II_30S_S3"/>
    <property type="match status" value="1"/>
</dbReference>
<dbReference type="RefSeq" id="WP_031503241.1">
    <property type="nucleotide sequence ID" value="NC_022795.1"/>
</dbReference>
<dbReference type="PaxDb" id="1123384-AJ81_00975"/>
<name>A0A0X1KP21_9THEM</name>
<dbReference type="GO" id="GO:0022627">
    <property type="term" value="C:cytosolic small ribosomal subunit"/>
    <property type="evidence" value="ECO:0007669"/>
    <property type="project" value="TreeGrafter"/>
</dbReference>
<dbReference type="Gene3D" id="3.30.300.20">
    <property type="match status" value="1"/>
</dbReference>
<comment type="similarity">
    <text evidence="1 8 9">Belongs to the universal ribosomal protein uS3 family.</text>
</comment>
<dbReference type="GO" id="GO:0006412">
    <property type="term" value="P:translation"/>
    <property type="evidence" value="ECO:0007669"/>
    <property type="project" value="UniProtKB-UniRule"/>
</dbReference>
<dbReference type="STRING" id="1123384.AJ81_00975"/>
<reference evidence="11 12" key="1">
    <citation type="submission" date="2014-01" db="EMBL/GenBank/DDBJ databases">
        <title>Genome sequencing of Thermotog hypogea.</title>
        <authorList>
            <person name="Zhang X."/>
            <person name="Alvare G."/>
            <person name="Fristensky B."/>
            <person name="Chen L."/>
            <person name="Suen T."/>
            <person name="Chen Q."/>
            <person name="Ma K."/>
        </authorList>
    </citation>
    <scope>NUCLEOTIDE SEQUENCE [LARGE SCALE GENOMIC DNA]</scope>
    <source>
        <strain evidence="11 12">DSM 11164</strain>
    </source>
</reference>
<evidence type="ECO:0000259" key="10">
    <source>
        <dbReference type="PROSITE" id="PS50823"/>
    </source>
</evidence>
<dbReference type="AlphaFoldDB" id="A0A0X1KP21"/>
<dbReference type="InterPro" id="IPR015946">
    <property type="entry name" value="KH_dom-like_a/b"/>
</dbReference>
<dbReference type="InterPro" id="IPR001351">
    <property type="entry name" value="Ribosomal_uS3_C"/>
</dbReference>
<gene>
    <name evidence="8" type="primary">rpsC</name>
    <name evidence="11" type="ORF">AJ81_00975</name>
</gene>
<dbReference type="FunFam" id="3.30.300.20:FF:000001">
    <property type="entry name" value="30S ribosomal protein S3"/>
    <property type="match status" value="1"/>
</dbReference>
<dbReference type="Pfam" id="PF00189">
    <property type="entry name" value="Ribosomal_S3_C"/>
    <property type="match status" value="1"/>
</dbReference>
<evidence type="ECO:0000313" key="12">
    <source>
        <dbReference type="Proteomes" id="UP000077469"/>
    </source>
</evidence>
<dbReference type="SUPFAM" id="SSF54821">
    <property type="entry name" value="Ribosomal protein S3 C-terminal domain"/>
    <property type="match status" value="1"/>
</dbReference>
<evidence type="ECO:0000256" key="7">
    <source>
        <dbReference type="ARBA" id="ARBA00035257"/>
    </source>
</evidence>
<comment type="function">
    <text evidence="6 8">Binds the lower part of the 30S subunit head. Binds mRNA in the 70S ribosome, positioning it for translation.</text>
</comment>
<dbReference type="PANTHER" id="PTHR11760">
    <property type="entry name" value="30S/40S RIBOSOMAL PROTEIN S3"/>
    <property type="match status" value="1"/>
</dbReference>
<dbReference type="InterPro" id="IPR036419">
    <property type="entry name" value="Ribosomal_S3_C_sf"/>
</dbReference>
<proteinExistence type="inferred from homology"/>
<evidence type="ECO:0000256" key="1">
    <source>
        <dbReference type="ARBA" id="ARBA00010761"/>
    </source>
</evidence>
<keyword evidence="5 8" id="KW-0687">Ribonucleoprotein</keyword>
<keyword evidence="2 8" id="KW-0699">rRNA-binding</keyword>
<dbReference type="PROSITE" id="PS00548">
    <property type="entry name" value="RIBOSOMAL_S3"/>
    <property type="match status" value="1"/>
</dbReference>
<dbReference type="OrthoDB" id="9806396at2"/>
<dbReference type="SUPFAM" id="SSF54814">
    <property type="entry name" value="Prokaryotic type KH domain (KH-domain type II)"/>
    <property type="match status" value="1"/>
</dbReference>
<comment type="subunit">
    <text evidence="8">Part of the 30S ribosomal subunit. Forms a tight complex with proteins S10 and S14.</text>
</comment>
<dbReference type="NCBIfam" id="TIGR01009">
    <property type="entry name" value="rpsC_bact"/>
    <property type="match status" value="1"/>
</dbReference>
<evidence type="ECO:0000313" key="11">
    <source>
        <dbReference type="EMBL" id="AJC73003.1"/>
    </source>
</evidence>
<dbReference type="PROSITE" id="PS50084">
    <property type="entry name" value="KH_TYPE_1"/>
    <property type="match status" value="1"/>
</dbReference>
<dbReference type="GO" id="GO:0003729">
    <property type="term" value="F:mRNA binding"/>
    <property type="evidence" value="ECO:0007669"/>
    <property type="project" value="UniProtKB-UniRule"/>
</dbReference>
<dbReference type="SMART" id="SM00322">
    <property type="entry name" value="KH"/>
    <property type="match status" value="1"/>
</dbReference>
<dbReference type="InterPro" id="IPR057258">
    <property type="entry name" value="Ribosomal_uS3"/>
</dbReference>
<dbReference type="HAMAP" id="MF_01309_B">
    <property type="entry name" value="Ribosomal_uS3_B"/>
    <property type="match status" value="1"/>
</dbReference>
<dbReference type="PROSITE" id="PS50823">
    <property type="entry name" value="KH_TYPE_2"/>
    <property type="match status" value="1"/>
</dbReference>
<dbReference type="EMBL" id="CP007141">
    <property type="protein sequence ID" value="AJC73003.1"/>
    <property type="molecule type" value="Genomic_DNA"/>
</dbReference>
<dbReference type="InterPro" id="IPR005704">
    <property type="entry name" value="Ribosomal_uS3_bac-typ"/>
</dbReference>
<dbReference type="PATRIC" id="fig|1123384.7.peg.193"/>
<keyword evidence="12" id="KW-1185">Reference proteome</keyword>
<evidence type="ECO:0000256" key="9">
    <source>
        <dbReference type="RuleBase" id="RU003624"/>
    </source>
</evidence>
<evidence type="ECO:0000256" key="4">
    <source>
        <dbReference type="ARBA" id="ARBA00022980"/>
    </source>
</evidence>
<evidence type="ECO:0000256" key="6">
    <source>
        <dbReference type="ARBA" id="ARBA00024998"/>
    </source>
</evidence>
<organism evidence="11 12">
    <name type="scientific">Pseudothermotoga hypogea DSM 11164 = NBRC 106472</name>
    <dbReference type="NCBI Taxonomy" id="1123384"/>
    <lineage>
        <taxon>Bacteria</taxon>
        <taxon>Thermotogati</taxon>
        <taxon>Thermotogota</taxon>
        <taxon>Thermotogae</taxon>
        <taxon>Thermotogales</taxon>
        <taxon>Thermotogaceae</taxon>
        <taxon>Pseudothermotoga</taxon>
    </lineage>
</organism>
<dbReference type="InterPro" id="IPR018280">
    <property type="entry name" value="Ribosomal_uS3_CS"/>
</dbReference>
<dbReference type="GO" id="GO:0003735">
    <property type="term" value="F:structural constituent of ribosome"/>
    <property type="evidence" value="ECO:0007669"/>
    <property type="project" value="InterPro"/>
</dbReference>
<evidence type="ECO:0000256" key="8">
    <source>
        <dbReference type="HAMAP-Rule" id="MF_01309"/>
    </source>
</evidence>
<dbReference type="InterPro" id="IPR004087">
    <property type="entry name" value="KH_dom"/>
</dbReference>